<dbReference type="InterPro" id="IPR000792">
    <property type="entry name" value="Tscrpt_reg_LuxR_C"/>
</dbReference>
<dbReference type="PRINTS" id="PR00038">
    <property type="entry name" value="HTHLUXR"/>
</dbReference>
<proteinExistence type="predicted"/>
<dbReference type="RefSeq" id="WP_380140166.1">
    <property type="nucleotide sequence ID" value="NZ_JBHLUI010000012.1"/>
</dbReference>
<dbReference type="InterPro" id="IPR036388">
    <property type="entry name" value="WH-like_DNA-bd_sf"/>
</dbReference>
<dbReference type="PROSITE" id="PS50043">
    <property type="entry name" value="HTH_LUXR_2"/>
    <property type="match status" value="1"/>
</dbReference>
<dbReference type="Pfam" id="PF00196">
    <property type="entry name" value="GerE"/>
    <property type="match status" value="1"/>
</dbReference>
<dbReference type="Gene3D" id="1.10.10.10">
    <property type="entry name" value="Winged helix-like DNA-binding domain superfamily/Winged helix DNA-binding domain"/>
    <property type="match status" value="1"/>
</dbReference>
<name>A0ABV5LNG9_9ACTN</name>
<dbReference type="Proteomes" id="UP001589748">
    <property type="component" value="Unassembled WGS sequence"/>
</dbReference>
<organism evidence="5 6">
    <name type="scientific">Kineococcus gynurae</name>
    <dbReference type="NCBI Taxonomy" id="452979"/>
    <lineage>
        <taxon>Bacteria</taxon>
        <taxon>Bacillati</taxon>
        <taxon>Actinomycetota</taxon>
        <taxon>Actinomycetes</taxon>
        <taxon>Kineosporiales</taxon>
        <taxon>Kineosporiaceae</taxon>
        <taxon>Kineococcus</taxon>
    </lineage>
</organism>
<dbReference type="EMBL" id="JBHMDM010000001">
    <property type="protein sequence ID" value="MFB9375643.1"/>
    <property type="molecule type" value="Genomic_DNA"/>
</dbReference>
<keyword evidence="6" id="KW-1185">Reference proteome</keyword>
<keyword evidence="3" id="KW-0804">Transcription</keyword>
<dbReference type="InterPro" id="IPR016032">
    <property type="entry name" value="Sig_transdc_resp-reg_C-effctor"/>
</dbReference>
<gene>
    <name evidence="5" type="ORF">ACFFVI_01550</name>
</gene>
<keyword evidence="1" id="KW-0805">Transcription regulation</keyword>
<accession>A0ABV5LNG9</accession>
<evidence type="ECO:0000313" key="5">
    <source>
        <dbReference type="EMBL" id="MFB9375643.1"/>
    </source>
</evidence>
<feature type="domain" description="HTH luxR-type" evidence="4">
    <location>
        <begin position="263"/>
        <end position="328"/>
    </location>
</feature>
<sequence>MLSDAQWRSVRDIGFDLLDAEGESDPYRAELECLLRLVPAEVAGSGELDLVTGAGEMRETPDLLIPLAVNGVEEVLAHNPGMRHLAERGDLAAVRAEQIPESGDWARNPWRRELLDPVGLTHAVVIGHRLPGGRVVQGWGVNRDRPFRDDEVEMLQALDPALRRAARARRRREVVLHLDRAVAEGAGLVIFGPVAVVYRNAEADELLERHRVALATLRGVTCGQLSPGRPEGSMSTAVGILRLQRRPALPGCSAVVLDEVGAGHRVPGGLTPRQLLALGHLGEGRTAAAIARLMGVSERTVHKHLENLYRTLGVGDRLSAVLKGRELGLLPVLDPAVADPDA</sequence>
<protein>
    <submittedName>
        <fullName evidence="5">Response regulator transcription factor</fullName>
    </submittedName>
</protein>
<dbReference type="PANTHER" id="PTHR44688:SF16">
    <property type="entry name" value="DNA-BINDING TRANSCRIPTIONAL ACTIVATOR DEVR_DOSR"/>
    <property type="match status" value="1"/>
</dbReference>
<reference evidence="5 6" key="1">
    <citation type="submission" date="2024-09" db="EMBL/GenBank/DDBJ databases">
        <authorList>
            <person name="Sun Q."/>
            <person name="Mori K."/>
        </authorList>
    </citation>
    <scope>NUCLEOTIDE SEQUENCE [LARGE SCALE GENOMIC DNA]</scope>
    <source>
        <strain evidence="5 6">TISTR 1856</strain>
    </source>
</reference>
<keyword evidence="2" id="KW-0238">DNA-binding</keyword>
<evidence type="ECO:0000259" key="4">
    <source>
        <dbReference type="PROSITE" id="PS50043"/>
    </source>
</evidence>
<evidence type="ECO:0000256" key="1">
    <source>
        <dbReference type="ARBA" id="ARBA00023015"/>
    </source>
</evidence>
<comment type="caution">
    <text evidence="5">The sequence shown here is derived from an EMBL/GenBank/DDBJ whole genome shotgun (WGS) entry which is preliminary data.</text>
</comment>
<dbReference type="SMART" id="SM00421">
    <property type="entry name" value="HTH_LUXR"/>
    <property type="match status" value="1"/>
</dbReference>
<dbReference type="SUPFAM" id="SSF46894">
    <property type="entry name" value="C-terminal effector domain of the bipartite response regulators"/>
    <property type="match status" value="1"/>
</dbReference>
<dbReference type="PANTHER" id="PTHR44688">
    <property type="entry name" value="DNA-BINDING TRANSCRIPTIONAL ACTIVATOR DEVR_DOSR"/>
    <property type="match status" value="1"/>
</dbReference>
<dbReference type="CDD" id="cd06170">
    <property type="entry name" value="LuxR_C_like"/>
    <property type="match status" value="1"/>
</dbReference>
<evidence type="ECO:0000313" key="6">
    <source>
        <dbReference type="Proteomes" id="UP001589748"/>
    </source>
</evidence>
<evidence type="ECO:0000256" key="2">
    <source>
        <dbReference type="ARBA" id="ARBA00023125"/>
    </source>
</evidence>
<evidence type="ECO:0000256" key="3">
    <source>
        <dbReference type="ARBA" id="ARBA00023163"/>
    </source>
</evidence>